<comment type="function">
    <text evidence="12 15">Subunits I and II form the functional core of the enzyme complex. Electrons originating in cytochrome c are transferred via heme a and Cu(A) to the binuclear center formed by heme a3 and Cu(B).</text>
</comment>
<dbReference type="GO" id="GO:0016491">
    <property type="term" value="F:oxidoreductase activity"/>
    <property type="evidence" value="ECO:0007669"/>
    <property type="project" value="InterPro"/>
</dbReference>
<dbReference type="InterPro" id="IPR011759">
    <property type="entry name" value="Cyt_c_oxidase_su2_TM_dom"/>
</dbReference>
<keyword evidence="5 14" id="KW-0812">Transmembrane</keyword>
<evidence type="ECO:0000256" key="15">
    <source>
        <dbReference type="RuleBase" id="RU004024"/>
    </source>
</evidence>
<keyword evidence="11 16" id="KW-0472">Membrane</keyword>
<dbReference type="GO" id="GO:0004129">
    <property type="term" value="F:cytochrome-c oxidase activity"/>
    <property type="evidence" value="ECO:0007669"/>
    <property type="project" value="UniProtKB-EC"/>
</dbReference>
<evidence type="ECO:0000256" key="4">
    <source>
        <dbReference type="ARBA" id="ARBA00022660"/>
    </source>
</evidence>
<keyword evidence="3 14" id="KW-0813">Transport</keyword>
<reference evidence="19 20" key="1">
    <citation type="submission" date="2020-08" db="EMBL/GenBank/DDBJ databases">
        <title>Genomic Encyclopedia of Type Strains, Phase IV (KMG-IV): sequencing the most valuable type-strain genomes for metagenomic binning, comparative biology and taxonomic classification.</title>
        <authorList>
            <person name="Goeker M."/>
        </authorList>
    </citation>
    <scope>NUCLEOTIDE SEQUENCE [LARGE SCALE GENOMIC DNA]</scope>
    <source>
        <strain evidence="19 20">DSM 26438</strain>
    </source>
</reference>
<dbReference type="PANTHER" id="PTHR22888">
    <property type="entry name" value="CYTOCHROME C OXIDASE, SUBUNIT II"/>
    <property type="match status" value="1"/>
</dbReference>
<dbReference type="AlphaFoldDB" id="A0A7W6C563"/>
<evidence type="ECO:0000259" key="18">
    <source>
        <dbReference type="PROSITE" id="PS50999"/>
    </source>
</evidence>
<keyword evidence="7" id="KW-1278">Translocase</keyword>
<evidence type="ECO:0000256" key="8">
    <source>
        <dbReference type="ARBA" id="ARBA00022982"/>
    </source>
</evidence>
<dbReference type="GO" id="GO:0042773">
    <property type="term" value="P:ATP synthesis coupled electron transport"/>
    <property type="evidence" value="ECO:0007669"/>
    <property type="project" value="TreeGrafter"/>
</dbReference>
<feature type="transmembrane region" description="Helical" evidence="16">
    <location>
        <begin position="50"/>
        <end position="71"/>
    </location>
</feature>
<evidence type="ECO:0000256" key="6">
    <source>
        <dbReference type="ARBA" id="ARBA00022723"/>
    </source>
</evidence>
<dbReference type="EC" id="7.1.1.9" evidence="15"/>
<gene>
    <name evidence="19" type="ORF">GGQ73_000936</name>
</gene>
<comment type="cofactor">
    <cofactor evidence="15">
        <name>Cu cation</name>
        <dbReference type="ChEBI" id="CHEBI:23378"/>
    </cofactor>
    <text evidence="15">Binds a copper A center.</text>
</comment>
<evidence type="ECO:0000256" key="14">
    <source>
        <dbReference type="RuleBase" id="RU000456"/>
    </source>
</evidence>
<dbReference type="Pfam" id="PF02790">
    <property type="entry name" value="COX2_TM"/>
    <property type="match status" value="1"/>
</dbReference>
<accession>A0A7W6C563</accession>
<keyword evidence="4 14" id="KW-0679">Respiratory chain</keyword>
<dbReference type="InterPro" id="IPR002429">
    <property type="entry name" value="CcO_II-like_C"/>
</dbReference>
<feature type="transmembrane region" description="Helical" evidence="16">
    <location>
        <begin position="92"/>
        <end position="113"/>
    </location>
</feature>
<name>A0A7W6C563_9HYPH</name>
<dbReference type="PROSITE" id="PS50857">
    <property type="entry name" value="COX2_CUA"/>
    <property type="match status" value="1"/>
</dbReference>
<evidence type="ECO:0000256" key="9">
    <source>
        <dbReference type="ARBA" id="ARBA00022989"/>
    </source>
</evidence>
<evidence type="ECO:0000256" key="7">
    <source>
        <dbReference type="ARBA" id="ARBA00022967"/>
    </source>
</evidence>
<dbReference type="SUPFAM" id="SSF49503">
    <property type="entry name" value="Cupredoxins"/>
    <property type="match status" value="1"/>
</dbReference>
<dbReference type="InterPro" id="IPR034210">
    <property type="entry name" value="CcO_II_C"/>
</dbReference>
<dbReference type="GO" id="GO:0005886">
    <property type="term" value="C:plasma membrane"/>
    <property type="evidence" value="ECO:0007669"/>
    <property type="project" value="UniProtKB-SubCell"/>
</dbReference>
<keyword evidence="8 14" id="KW-0249">Electron transport</keyword>
<dbReference type="PROSITE" id="PS50999">
    <property type="entry name" value="COX2_TM"/>
    <property type="match status" value="1"/>
</dbReference>
<evidence type="ECO:0000256" key="10">
    <source>
        <dbReference type="ARBA" id="ARBA00023008"/>
    </source>
</evidence>
<dbReference type="Proteomes" id="UP000565286">
    <property type="component" value="Unassembled WGS sequence"/>
</dbReference>
<keyword evidence="20" id="KW-1185">Reference proteome</keyword>
<organism evidence="19 20">
    <name type="scientific">Rhizobium skierniewicense</name>
    <dbReference type="NCBI Taxonomy" id="984260"/>
    <lineage>
        <taxon>Bacteria</taxon>
        <taxon>Pseudomonadati</taxon>
        <taxon>Pseudomonadota</taxon>
        <taxon>Alphaproteobacteria</taxon>
        <taxon>Hyphomicrobiales</taxon>
        <taxon>Rhizobiaceae</taxon>
        <taxon>Rhizobium/Agrobacterium group</taxon>
        <taxon>Rhizobium</taxon>
    </lineage>
</organism>
<dbReference type="Gene3D" id="1.10.287.90">
    <property type="match status" value="1"/>
</dbReference>
<dbReference type="SUPFAM" id="SSF81464">
    <property type="entry name" value="Cytochrome c oxidase subunit II-like, transmembrane region"/>
    <property type="match status" value="1"/>
</dbReference>
<evidence type="ECO:0000256" key="12">
    <source>
        <dbReference type="ARBA" id="ARBA00024688"/>
    </source>
</evidence>
<dbReference type="PRINTS" id="PR01166">
    <property type="entry name" value="CYCOXIDASEII"/>
</dbReference>
<evidence type="ECO:0000256" key="11">
    <source>
        <dbReference type="ARBA" id="ARBA00023136"/>
    </source>
</evidence>
<dbReference type="PROSITE" id="PS00078">
    <property type="entry name" value="COX2"/>
    <property type="match status" value="1"/>
</dbReference>
<evidence type="ECO:0000313" key="20">
    <source>
        <dbReference type="Proteomes" id="UP000565286"/>
    </source>
</evidence>
<dbReference type="InterPro" id="IPR014222">
    <property type="entry name" value="Cyt_c_oxidase_su2"/>
</dbReference>
<proteinExistence type="inferred from homology"/>
<feature type="domain" description="Cytochrome oxidase subunit II copper A binding" evidence="17">
    <location>
        <begin position="122"/>
        <end position="267"/>
    </location>
</feature>
<evidence type="ECO:0000256" key="3">
    <source>
        <dbReference type="ARBA" id="ARBA00022448"/>
    </source>
</evidence>
<keyword evidence="6 15" id="KW-0479">Metal-binding</keyword>
<dbReference type="PANTHER" id="PTHR22888:SF9">
    <property type="entry name" value="CYTOCHROME C OXIDASE SUBUNIT 2"/>
    <property type="match status" value="1"/>
</dbReference>
<evidence type="ECO:0000256" key="16">
    <source>
        <dbReference type="SAM" id="Phobius"/>
    </source>
</evidence>
<comment type="similarity">
    <text evidence="2 14">Belongs to the cytochrome c oxidase subunit 2 family.</text>
</comment>
<dbReference type="EMBL" id="JACIDV010000002">
    <property type="protein sequence ID" value="MBB3945011.1"/>
    <property type="molecule type" value="Genomic_DNA"/>
</dbReference>
<feature type="domain" description="Cytochrome oxidase subunit II transmembrane region profile" evidence="18">
    <location>
        <begin position="25"/>
        <end position="120"/>
    </location>
</feature>
<dbReference type="GO" id="GO:0005507">
    <property type="term" value="F:copper ion binding"/>
    <property type="evidence" value="ECO:0007669"/>
    <property type="project" value="InterPro"/>
</dbReference>
<evidence type="ECO:0000256" key="13">
    <source>
        <dbReference type="ARBA" id="ARBA00047816"/>
    </source>
</evidence>
<keyword evidence="10 15" id="KW-0186">Copper</keyword>
<dbReference type="CDD" id="cd13912">
    <property type="entry name" value="CcO_II_C"/>
    <property type="match status" value="1"/>
</dbReference>
<comment type="caution">
    <text evidence="19">The sequence shown here is derived from an EMBL/GenBank/DDBJ whole genome shotgun (WGS) entry which is preliminary data.</text>
</comment>
<dbReference type="NCBIfam" id="TIGR02866">
    <property type="entry name" value="CoxB"/>
    <property type="match status" value="1"/>
</dbReference>
<dbReference type="Pfam" id="PF00116">
    <property type="entry name" value="COX2"/>
    <property type="match status" value="1"/>
</dbReference>
<keyword evidence="9 16" id="KW-1133">Transmembrane helix</keyword>
<dbReference type="RefSeq" id="WP_174152265.1">
    <property type="nucleotide sequence ID" value="NZ_JAAMCM010000003.1"/>
</dbReference>
<protein>
    <recommendedName>
        <fullName evidence="15">Cytochrome c oxidase subunit 2</fullName>
        <ecNumber evidence="15">7.1.1.9</ecNumber>
    </recommendedName>
</protein>
<dbReference type="InterPro" id="IPR036257">
    <property type="entry name" value="Cyt_c_oxidase_su2_TM_sf"/>
</dbReference>
<comment type="subcellular location">
    <subcellularLocation>
        <location evidence="14">Cell membrane</location>
        <topology evidence="14">Multi-pass membrane protein</topology>
    </subcellularLocation>
    <subcellularLocation>
        <location evidence="1">Membrane</location>
        <topology evidence="1">Multi-pass membrane protein</topology>
    </subcellularLocation>
</comment>
<dbReference type="InterPro" id="IPR008972">
    <property type="entry name" value="Cupredoxin"/>
</dbReference>
<comment type="catalytic activity">
    <reaction evidence="13 15">
        <text>4 Fe(II)-[cytochrome c] + O2 + 8 H(+)(in) = 4 Fe(III)-[cytochrome c] + 2 H2O + 4 H(+)(out)</text>
        <dbReference type="Rhea" id="RHEA:11436"/>
        <dbReference type="Rhea" id="RHEA-COMP:10350"/>
        <dbReference type="Rhea" id="RHEA-COMP:14399"/>
        <dbReference type="ChEBI" id="CHEBI:15377"/>
        <dbReference type="ChEBI" id="CHEBI:15378"/>
        <dbReference type="ChEBI" id="CHEBI:15379"/>
        <dbReference type="ChEBI" id="CHEBI:29033"/>
        <dbReference type="ChEBI" id="CHEBI:29034"/>
        <dbReference type="EC" id="7.1.1.9"/>
    </reaction>
</comment>
<dbReference type="Gene3D" id="2.60.40.420">
    <property type="entry name" value="Cupredoxins - blue copper proteins"/>
    <property type="match status" value="1"/>
</dbReference>
<evidence type="ECO:0000256" key="2">
    <source>
        <dbReference type="ARBA" id="ARBA00007866"/>
    </source>
</evidence>
<evidence type="ECO:0000259" key="17">
    <source>
        <dbReference type="PROSITE" id="PS50857"/>
    </source>
</evidence>
<dbReference type="InterPro" id="IPR001505">
    <property type="entry name" value="Copper_CuA"/>
</dbReference>
<evidence type="ECO:0000256" key="5">
    <source>
        <dbReference type="ARBA" id="ARBA00022692"/>
    </source>
</evidence>
<evidence type="ECO:0000256" key="1">
    <source>
        <dbReference type="ARBA" id="ARBA00004141"/>
    </source>
</evidence>
<evidence type="ECO:0000313" key="19">
    <source>
        <dbReference type="EMBL" id="MBB3945011.1"/>
    </source>
</evidence>
<dbReference type="InterPro" id="IPR045187">
    <property type="entry name" value="CcO_II"/>
</dbReference>
<sequence>MTNRIYASLVGSICLLTAGGVSADQPKEWQMGLQEAATPIMHEIRWFEQYTLWFIVPVTLFVLALLIVVAVKFRASKNPVPSKTSHNTAIEIVWTLAPVLILMFLAFPSFNLLNAQLTQPENPDLTLKATATQWQWNYEYTAAEGAEPLAFDSYLLKDADRSAAGKSDIARYPRLLAVDNEMVVPVGKTVRLLVTSAPTDVIHAFAMPAFGVKIDAVPGRLNETWFKPEKEGLYYGQCSELCGKDHAYMPIAIRVVSEEQYNTWHTAAASDLSGANRALMASMDGAPSAVQVAENETK</sequence>